<feature type="domain" description="VWFA" evidence="2">
    <location>
        <begin position="170"/>
        <end position="384"/>
    </location>
</feature>
<keyword evidence="4" id="KW-1185">Reference proteome</keyword>
<organism evidence="3 4">
    <name type="scientific">Rhizobium gallicum bv. gallicum R602sp</name>
    <dbReference type="NCBI Taxonomy" id="1041138"/>
    <lineage>
        <taxon>Bacteria</taxon>
        <taxon>Pseudomonadati</taxon>
        <taxon>Pseudomonadota</taxon>
        <taxon>Alphaproteobacteria</taxon>
        <taxon>Hyphomicrobiales</taxon>
        <taxon>Rhizobiaceae</taxon>
        <taxon>Rhizobium/Agrobacterium group</taxon>
        <taxon>Rhizobium</taxon>
    </lineage>
</organism>
<dbReference type="KEGG" id="rga:RGR602_CH03495"/>
<evidence type="ECO:0000259" key="2">
    <source>
        <dbReference type="PROSITE" id="PS50234"/>
    </source>
</evidence>
<gene>
    <name evidence="3" type="ORF">RGR602_CH03495</name>
</gene>
<feature type="transmembrane region" description="Helical" evidence="1">
    <location>
        <begin position="21"/>
        <end position="42"/>
    </location>
</feature>
<dbReference type="EMBL" id="CP006877">
    <property type="protein sequence ID" value="AJD42802.1"/>
    <property type="molecule type" value="Genomic_DNA"/>
</dbReference>
<sequence length="397" mass="42464">MMSPISFLRANIARVLGDRSGNFAMMTAILMPVAIGAAGLAVDVSNMMLSQRQLQEASDSAALAAASALVAEKVDVNGAKELAKNFVIGQMSNYIDDSDTIAALKDAMSVVVTETASGSGGKTYKVEVKTAYNMDNSALMRILGKESTEIGSLSETQSSTENTVTKSSLSMYLVLDRSGSMAEDTTTSHTYTESYNCGSKKNPKTCDRTVTDYYTKIEALKLAVSSLLTQLNTADPNLQYVRTGSVSYNDQMQSALNLAWGTSAVSTYVNALTAIGGTDSSDAFKMAYSKLIDQAENTAHLNKNGLTPDKYIVFMTDGNNNYTSADTETKNWCDLARDKNITVYTVAFMAPDRGKALLSYCATSSSTYFAAENMASLVAAFKIIGSSAAKQSIRLTQ</sequence>
<dbReference type="Gene3D" id="3.40.50.410">
    <property type="entry name" value="von Willebrand factor, type A domain"/>
    <property type="match status" value="1"/>
</dbReference>
<dbReference type="SUPFAM" id="SSF53300">
    <property type="entry name" value="vWA-like"/>
    <property type="match status" value="1"/>
</dbReference>
<dbReference type="SMART" id="SM00327">
    <property type="entry name" value="VWA"/>
    <property type="match status" value="1"/>
</dbReference>
<dbReference type="PROSITE" id="PS50234">
    <property type="entry name" value="VWFA"/>
    <property type="match status" value="1"/>
</dbReference>
<dbReference type="InterPro" id="IPR028087">
    <property type="entry name" value="Tad_N"/>
</dbReference>
<dbReference type="HOGENOM" id="CLU_047933_0_0_5"/>
<proteinExistence type="predicted"/>
<dbReference type="InterPro" id="IPR036465">
    <property type="entry name" value="vWFA_dom_sf"/>
</dbReference>
<evidence type="ECO:0000313" key="4">
    <source>
        <dbReference type="Proteomes" id="UP000031368"/>
    </source>
</evidence>
<dbReference type="Pfam" id="PF00092">
    <property type="entry name" value="VWA"/>
    <property type="match status" value="1"/>
</dbReference>
<evidence type="ECO:0000313" key="3">
    <source>
        <dbReference type="EMBL" id="AJD42802.1"/>
    </source>
</evidence>
<protein>
    <submittedName>
        <fullName evidence="3">Tad-like/von Willebrand factor A domain-containing protein</fullName>
    </submittedName>
</protein>
<dbReference type="Pfam" id="PF13400">
    <property type="entry name" value="Tad"/>
    <property type="match status" value="1"/>
</dbReference>
<keyword evidence="1" id="KW-0472">Membrane</keyword>
<dbReference type="InterPro" id="IPR002035">
    <property type="entry name" value="VWF_A"/>
</dbReference>
<reference evidence="3 4" key="1">
    <citation type="submission" date="2013-11" db="EMBL/GenBank/DDBJ databases">
        <title>Complete genome sequence of Rhizobium gallicum bv. gallicum R602.</title>
        <authorList>
            <person name="Bustos P."/>
            <person name="Santamaria R.I."/>
            <person name="Lozano L."/>
            <person name="Acosta J.L."/>
            <person name="Ormeno-Orrillo E."/>
            <person name="Rogel M.A."/>
            <person name="Romero D."/>
            <person name="Cevallos M.A."/>
            <person name="Martinez-Romero E."/>
            <person name="Gonzalez V."/>
        </authorList>
    </citation>
    <scope>NUCLEOTIDE SEQUENCE [LARGE SCALE GENOMIC DNA]</scope>
    <source>
        <strain evidence="3 4">R602</strain>
    </source>
</reference>
<evidence type="ECO:0000256" key="1">
    <source>
        <dbReference type="SAM" id="Phobius"/>
    </source>
</evidence>
<dbReference type="Proteomes" id="UP000031368">
    <property type="component" value="Chromosome"/>
</dbReference>
<dbReference type="AlphaFoldDB" id="A0A0B4X8F8"/>
<name>A0A0B4X8F8_9HYPH</name>
<keyword evidence="1" id="KW-1133">Transmembrane helix</keyword>
<accession>A0A0B4X8F8</accession>
<keyword evidence="1" id="KW-0812">Transmembrane</keyword>